<keyword evidence="5" id="KW-0614">Plasmid</keyword>
<reference evidence="6" key="1">
    <citation type="journal article" date="2014" name="BMC Genomics">
        <title>Genome sequencing of two Neorhizobium galegae strains reveals a noeT gene responsible for the unusual acetylation of the nodulation factors.</title>
        <authorList>
            <person name="Osterman J."/>
            <person name="Marsh J."/>
            <person name="Laine P.K."/>
            <person name="Zeng Z."/>
            <person name="Alatalo E."/>
            <person name="Sullivan J.T."/>
            <person name="Young J.P."/>
            <person name="Thomas-Oates J."/>
            <person name="Paulin L."/>
            <person name="Lindstrom K."/>
        </authorList>
    </citation>
    <scope>NUCLEOTIDE SEQUENCE [LARGE SCALE GENOMIC DNA]</scope>
    <source>
        <strain evidence="6">HAMBI 1141</strain>
        <plasmid evidence="6">II</plasmid>
    </source>
</reference>
<evidence type="ECO:0000313" key="5">
    <source>
        <dbReference type="EMBL" id="CDN57897.1"/>
    </source>
</evidence>
<dbReference type="Gene3D" id="3.40.50.1820">
    <property type="entry name" value="alpha/beta hydrolase"/>
    <property type="match status" value="1"/>
</dbReference>
<dbReference type="RefSeq" id="WP_080719363.1">
    <property type="nucleotide sequence ID" value="NZ_HG938356.1"/>
</dbReference>
<protein>
    <submittedName>
        <fullName evidence="5">Epoxide hydrolase domain protein</fullName>
    </submittedName>
</protein>
<dbReference type="GO" id="GO:0097176">
    <property type="term" value="P:epoxide metabolic process"/>
    <property type="evidence" value="ECO:0007669"/>
    <property type="project" value="TreeGrafter"/>
</dbReference>
<dbReference type="InterPro" id="IPR029058">
    <property type="entry name" value="AB_hydrolase_fold"/>
</dbReference>
<evidence type="ECO:0000256" key="3">
    <source>
        <dbReference type="ARBA" id="ARBA00022801"/>
    </source>
</evidence>
<accession>A0A068THL2</accession>
<evidence type="ECO:0000256" key="1">
    <source>
        <dbReference type="ARBA" id="ARBA00010088"/>
    </source>
</evidence>
<dbReference type="KEGG" id="ngl:RG1141_PA10650"/>
<dbReference type="PRINTS" id="PR00412">
    <property type="entry name" value="EPOXHYDRLASE"/>
</dbReference>
<sequence>MATPFKVDWSDEAFDALKARVRSYRLPDQPDDSDWSYGCDPQTLRELCAYWVDRYDVDAMVRDLNCFPQFTMEIDGLRLHFVHVRGEAEGKRPLLLIHGWPGSTYEFWPAVEALAFPSRNGGRAEDAFDLVVPSLPGYGFSAKPNQPISPRRIGALFNALMREVLGYDRYLVHGTDWGVVIGPWMALDQANSIRGLHIDYLGTVPEDAPQDDTERRWMQQFADYEKRLGAYSHLQSTRVQSLAYAMHNNPVAQAAWLLERFHDWADLGERYGGRHRAGIGLPAISTCLPSIVQVEGNSRQICRFWGGISRQFAALESTAMTARCINRFSRHRPGEPRRYPQAPAVPLSIVV</sequence>
<name>A0A068THL2_NEOGA</name>
<evidence type="ECO:0000313" key="6">
    <source>
        <dbReference type="Proteomes" id="UP000028186"/>
    </source>
</evidence>
<keyword evidence="2" id="KW-0058">Aromatic hydrocarbons catabolism</keyword>
<dbReference type="AlphaFoldDB" id="A0A068THL2"/>
<dbReference type="Proteomes" id="UP000028186">
    <property type="component" value="Plasmid pHAMBI1141a"/>
</dbReference>
<dbReference type="HOGENOM" id="CLU_019414_2_1_5"/>
<dbReference type="InterPro" id="IPR010497">
    <property type="entry name" value="Epoxide_hydro_N"/>
</dbReference>
<dbReference type="PANTHER" id="PTHR21661:SF35">
    <property type="entry name" value="EPOXIDE HYDROLASE"/>
    <property type="match status" value="1"/>
</dbReference>
<evidence type="ECO:0000259" key="4">
    <source>
        <dbReference type="Pfam" id="PF06441"/>
    </source>
</evidence>
<dbReference type="InterPro" id="IPR000639">
    <property type="entry name" value="Epox_hydrolase-like"/>
</dbReference>
<dbReference type="eggNOG" id="COG0596">
    <property type="taxonomic scope" value="Bacteria"/>
</dbReference>
<feature type="domain" description="Epoxide hydrolase N-terminal" evidence="4">
    <location>
        <begin position="3"/>
        <end position="107"/>
    </location>
</feature>
<keyword evidence="3 5" id="KW-0378">Hydrolase</keyword>
<gene>
    <name evidence="5" type="ORF">RG1141_PA10650</name>
</gene>
<comment type="similarity">
    <text evidence="1">Belongs to the peptidase S33 family.</text>
</comment>
<geneLocation type="plasmid" evidence="6">
    <name>II</name>
</geneLocation>
<evidence type="ECO:0000256" key="2">
    <source>
        <dbReference type="ARBA" id="ARBA00022797"/>
    </source>
</evidence>
<dbReference type="EMBL" id="HG938356">
    <property type="protein sequence ID" value="CDN57897.1"/>
    <property type="molecule type" value="Genomic_DNA"/>
</dbReference>
<proteinExistence type="inferred from homology"/>
<dbReference type="Pfam" id="PF06441">
    <property type="entry name" value="EHN"/>
    <property type="match status" value="1"/>
</dbReference>
<organism evidence="5 6">
    <name type="scientific">Neorhizobium galegae bv. officinalis bv. officinalis str. HAMBI 1141</name>
    <dbReference type="NCBI Taxonomy" id="1028801"/>
    <lineage>
        <taxon>Bacteria</taxon>
        <taxon>Pseudomonadati</taxon>
        <taxon>Pseudomonadota</taxon>
        <taxon>Alphaproteobacteria</taxon>
        <taxon>Hyphomicrobiales</taxon>
        <taxon>Rhizobiaceae</taxon>
        <taxon>Rhizobium/Agrobacterium group</taxon>
        <taxon>Neorhizobium</taxon>
    </lineage>
</organism>
<dbReference type="SUPFAM" id="SSF53474">
    <property type="entry name" value="alpha/beta-Hydrolases"/>
    <property type="match status" value="1"/>
</dbReference>
<dbReference type="PANTHER" id="PTHR21661">
    <property type="entry name" value="EPOXIDE HYDROLASE 1-RELATED"/>
    <property type="match status" value="1"/>
</dbReference>
<dbReference type="GO" id="GO:0004301">
    <property type="term" value="F:epoxide hydrolase activity"/>
    <property type="evidence" value="ECO:0007669"/>
    <property type="project" value="TreeGrafter"/>
</dbReference>